<keyword evidence="3" id="KW-1185">Reference proteome</keyword>
<dbReference type="Pfam" id="PF06985">
    <property type="entry name" value="HET"/>
    <property type="match status" value="1"/>
</dbReference>
<evidence type="ECO:0000259" key="1">
    <source>
        <dbReference type="Pfam" id="PF06985"/>
    </source>
</evidence>
<dbReference type="InterPro" id="IPR010730">
    <property type="entry name" value="HET"/>
</dbReference>
<protein>
    <submittedName>
        <fullName evidence="2">HET-domain-containing protein</fullName>
    </submittedName>
</protein>
<sequence length="623" mass="69211">MEVDEDNADFYRPLDIESLEFRLLLLQAGEGDEPIKCQLVHASLKEGADRPSYETISYCWGDPAQTAGIFVDGLEMEVPLSARRVLQRMRKYDADRTLWIDAICINQNDVAERGQQVALIKDIYSKTEQCLIWLGEGDGEATTYCDAVFDSVYGHAEHVTSNLADSDEIAFKTLTDNGLGGPLLKQHIITFFSSPWFERAWVIQEALLAPRSLVHIGSHEIDLEKLLLSAAWLAHVSSTMDLCPLDKHVGLLNCKRMYDLGHSADDDKSIDDILDKLQTFRAADPRDYVYGILGLYQKLAGLEGGPLPALLAPDYSKSVAAVMRDTSRHVIEQSPNLDFLGRLRHRPGTAYEATGVPSWAEPWHMRSSNSDGPPSQGTAANDMKCNLYAADNAVGKREIAVTVATLNYDPDVLVLTGVIAGKVKDTSCVINGDPKQFAHLLESADSPIYLESIRESPETIGFALIAEATTTSERPMAEYARTNVLAWADFIVKQKERPREANKRLGAKNPYSQTPDGMKADFTEEEWAALVDYDDAVRLATQDRRVFRTEAENIGLGPRDMVAGDVVAVLYGCRWPVILRPRGDVEVEGYEFIEVCYVYGLMDGEAVQRHMASGQNDVIFHLK</sequence>
<dbReference type="EMBL" id="JAQQWK010000011">
    <property type="protein sequence ID" value="KAK8023704.1"/>
    <property type="molecule type" value="Genomic_DNA"/>
</dbReference>
<organism evidence="2 3">
    <name type="scientific">Apiospora rasikravindrae</name>
    <dbReference type="NCBI Taxonomy" id="990691"/>
    <lineage>
        <taxon>Eukaryota</taxon>
        <taxon>Fungi</taxon>
        <taxon>Dikarya</taxon>
        <taxon>Ascomycota</taxon>
        <taxon>Pezizomycotina</taxon>
        <taxon>Sordariomycetes</taxon>
        <taxon>Xylariomycetidae</taxon>
        <taxon>Amphisphaeriales</taxon>
        <taxon>Apiosporaceae</taxon>
        <taxon>Apiospora</taxon>
    </lineage>
</organism>
<accession>A0ABR1S2U3</accession>
<feature type="domain" description="Heterokaryon incompatibility" evidence="1">
    <location>
        <begin position="53"/>
        <end position="205"/>
    </location>
</feature>
<dbReference type="Pfam" id="PF26639">
    <property type="entry name" value="Het-6_barrel"/>
    <property type="match status" value="1"/>
</dbReference>
<proteinExistence type="predicted"/>
<comment type="caution">
    <text evidence="2">The sequence shown here is derived from an EMBL/GenBank/DDBJ whole genome shotgun (WGS) entry which is preliminary data.</text>
</comment>
<dbReference type="PANTHER" id="PTHR24148">
    <property type="entry name" value="ANKYRIN REPEAT DOMAIN-CONTAINING PROTEIN 39 HOMOLOG-RELATED"/>
    <property type="match status" value="1"/>
</dbReference>
<evidence type="ECO:0000313" key="2">
    <source>
        <dbReference type="EMBL" id="KAK8023704.1"/>
    </source>
</evidence>
<dbReference type="Proteomes" id="UP001444661">
    <property type="component" value="Unassembled WGS sequence"/>
</dbReference>
<name>A0ABR1S2U3_9PEZI</name>
<dbReference type="PANTHER" id="PTHR24148:SF82">
    <property type="entry name" value="HETEROKARYON INCOMPATIBILITY DOMAIN-CONTAINING PROTEIN"/>
    <property type="match status" value="1"/>
</dbReference>
<dbReference type="InterPro" id="IPR052895">
    <property type="entry name" value="HetReg/Transcr_Mod"/>
</dbReference>
<evidence type="ECO:0000313" key="3">
    <source>
        <dbReference type="Proteomes" id="UP001444661"/>
    </source>
</evidence>
<reference evidence="2 3" key="1">
    <citation type="submission" date="2023-01" db="EMBL/GenBank/DDBJ databases">
        <title>Analysis of 21 Apiospora genomes using comparative genomics revels a genus with tremendous synthesis potential of carbohydrate active enzymes and secondary metabolites.</title>
        <authorList>
            <person name="Sorensen T."/>
        </authorList>
    </citation>
    <scope>NUCLEOTIDE SEQUENCE [LARGE SCALE GENOMIC DNA]</scope>
    <source>
        <strain evidence="2 3">CBS 33761</strain>
    </source>
</reference>
<gene>
    <name evidence="2" type="ORF">PG993_011770</name>
</gene>